<keyword evidence="2" id="KW-0472">Membrane</keyword>
<dbReference type="PROSITE" id="PS00615">
    <property type="entry name" value="C_TYPE_LECTIN_1"/>
    <property type="match status" value="1"/>
</dbReference>
<dbReference type="InterPro" id="IPR016187">
    <property type="entry name" value="CTDL_fold"/>
</dbReference>
<feature type="domain" description="C-type lectin" evidence="3">
    <location>
        <begin position="176"/>
        <end position="295"/>
    </location>
</feature>
<dbReference type="PANTHER" id="PTHR22801:SF63">
    <property type="entry name" value="C-TYPE LECTIN DOMAIN-CONTAINING PROTEIN"/>
    <property type="match status" value="1"/>
</dbReference>
<dbReference type="InterPro" id="IPR018378">
    <property type="entry name" value="C-type_lectin_CS"/>
</dbReference>
<reference evidence="5" key="1">
    <citation type="submission" date="2025-08" db="UniProtKB">
        <authorList>
            <consortium name="RefSeq"/>
        </authorList>
    </citation>
    <scope>IDENTIFICATION</scope>
</reference>
<evidence type="ECO:0000313" key="5">
    <source>
        <dbReference type="RefSeq" id="XP_012943371.1"/>
    </source>
</evidence>
<dbReference type="RefSeq" id="XP_012943371.1">
    <property type="nucleotide sequence ID" value="XM_013087917.2"/>
</dbReference>
<dbReference type="PROSITE" id="PS50041">
    <property type="entry name" value="C_TYPE_LECTIN_2"/>
    <property type="match status" value="1"/>
</dbReference>
<dbReference type="CDD" id="cd00037">
    <property type="entry name" value="CLECT"/>
    <property type="match status" value="1"/>
</dbReference>
<keyword evidence="1" id="KW-1015">Disulfide bond</keyword>
<name>A0ABM1A9G0_APLCA</name>
<keyword evidence="4" id="KW-1185">Reference proteome</keyword>
<dbReference type="GeneID" id="106013103"/>
<evidence type="ECO:0000259" key="3">
    <source>
        <dbReference type="PROSITE" id="PS50041"/>
    </source>
</evidence>
<dbReference type="PANTHER" id="PTHR22801">
    <property type="entry name" value="LITHOSTATHINE"/>
    <property type="match status" value="1"/>
</dbReference>
<protein>
    <submittedName>
        <fullName evidence="5">Uncharacterized protein LOC106013103</fullName>
    </submittedName>
</protein>
<accession>A0ABM1A9G0</accession>
<evidence type="ECO:0000256" key="1">
    <source>
        <dbReference type="ARBA" id="ARBA00023157"/>
    </source>
</evidence>
<feature type="transmembrane region" description="Helical" evidence="2">
    <location>
        <begin position="50"/>
        <end position="70"/>
    </location>
</feature>
<keyword evidence="2" id="KW-1133">Transmembrane helix</keyword>
<dbReference type="InterPro" id="IPR016186">
    <property type="entry name" value="C-type_lectin-like/link_sf"/>
</dbReference>
<dbReference type="Pfam" id="PF00059">
    <property type="entry name" value="Lectin_C"/>
    <property type="match status" value="1"/>
</dbReference>
<dbReference type="SUPFAM" id="SSF56436">
    <property type="entry name" value="C-type lectin-like"/>
    <property type="match status" value="1"/>
</dbReference>
<dbReference type="Proteomes" id="UP000694888">
    <property type="component" value="Unplaced"/>
</dbReference>
<evidence type="ECO:0000256" key="2">
    <source>
        <dbReference type="SAM" id="Phobius"/>
    </source>
</evidence>
<organism evidence="4 5">
    <name type="scientific">Aplysia californica</name>
    <name type="common">California sea hare</name>
    <dbReference type="NCBI Taxonomy" id="6500"/>
    <lineage>
        <taxon>Eukaryota</taxon>
        <taxon>Metazoa</taxon>
        <taxon>Spiralia</taxon>
        <taxon>Lophotrochozoa</taxon>
        <taxon>Mollusca</taxon>
        <taxon>Gastropoda</taxon>
        <taxon>Heterobranchia</taxon>
        <taxon>Euthyneura</taxon>
        <taxon>Tectipleura</taxon>
        <taxon>Aplysiida</taxon>
        <taxon>Aplysioidea</taxon>
        <taxon>Aplysiidae</taxon>
        <taxon>Aplysia</taxon>
    </lineage>
</organism>
<dbReference type="SMART" id="SM00034">
    <property type="entry name" value="CLECT"/>
    <property type="match status" value="1"/>
</dbReference>
<proteinExistence type="predicted"/>
<keyword evidence="2" id="KW-0812">Transmembrane</keyword>
<gene>
    <name evidence="5" type="primary">LOC106013103</name>
</gene>
<dbReference type="Gene3D" id="3.10.100.10">
    <property type="entry name" value="Mannose-Binding Protein A, subunit A"/>
    <property type="match status" value="1"/>
</dbReference>
<dbReference type="InterPro" id="IPR001304">
    <property type="entry name" value="C-type_lectin-like"/>
</dbReference>
<sequence>MMCPSCSSDLPLFLCLLVLLRAAVFRMIILPEVYVHKSISLYITPELFRMSLLIRLNTLLTYLCLFLYVYHIPFLSSQMTNNHGFRRFQSPKLGIIQAGTYARSSLLACCSSCLSRHWSAYFIFNKKAGTCTCAASLNNEGTPPTGLDNFYAHTKNSQCDVSSGFNVFLYKNVAVCLLVVTDKKLYSDAELSCMNFINGRLFATDSKDKLQLLKRVSSIPDNHAPRGFWVGLDDRLVENQFVWAHGRNATQTEIGTLFEEGEPNNKLNEDCVLFNTDHFSLLDIPCFLSRSYVCETPLHV</sequence>
<dbReference type="InterPro" id="IPR050801">
    <property type="entry name" value="Ca-Dep_Lectins_ImmuneDev"/>
</dbReference>
<evidence type="ECO:0000313" key="4">
    <source>
        <dbReference type="Proteomes" id="UP000694888"/>
    </source>
</evidence>